<feature type="compositionally biased region" description="Basic and acidic residues" evidence="7">
    <location>
        <begin position="785"/>
        <end position="794"/>
    </location>
</feature>
<reference evidence="10" key="1">
    <citation type="submission" date="2022-11" db="UniProtKB">
        <authorList>
            <consortium name="EnsemblMetazoa"/>
        </authorList>
    </citation>
    <scope>IDENTIFICATION</scope>
</reference>
<protein>
    <recommendedName>
        <fullName evidence="2">Replication protein A 70 kDa DNA-binding subunit</fullName>
    </recommendedName>
</protein>
<evidence type="ECO:0000256" key="7">
    <source>
        <dbReference type="SAM" id="MobiDB-lite"/>
    </source>
</evidence>
<comment type="similarity">
    <text evidence="1">Belongs to the replication factor A protein 1 family.</text>
</comment>
<feature type="compositionally biased region" description="Polar residues" evidence="7">
    <location>
        <begin position="1364"/>
        <end position="1375"/>
    </location>
</feature>
<feature type="region of interest" description="Disordered" evidence="7">
    <location>
        <begin position="502"/>
        <end position="556"/>
    </location>
</feature>
<feature type="region of interest" description="Disordered" evidence="7">
    <location>
        <begin position="572"/>
        <end position="982"/>
    </location>
</feature>
<dbReference type="GO" id="GO:0006260">
    <property type="term" value="P:DNA replication"/>
    <property type="evidence" value="ECO:0007669"/>
    <property type="project" value="InterPro"/>
</dbReference>
<keyword evidence="6" id="KW-0238">DNA-binding</keyword>
<feature type="compositionally biased region" description="Basic and acidic residues" evidence="7">
    <location>
        <begin position="599"/>
        <end position="609"/>
    </location>
</feature>
<dbReference type="RefSeq" id="XP_038058944.1">
    <property type="nucleotide sequence ID" value="XM_038203016.1"/>
</dbReference>
<keyword evidence="3" id="KW-0479">Metal-binding</keyword>
<feature type="compositionally biased region" description="Low complexity" evidence="7">
    <location>
        <begin position="572"/>
        <end position="589"/>
    </location>
</feature>
<feature type="compositionally biased region" description="Basic residues" evidence="7">
    <location>
        <begin position="702"/>
        <end position="711"/>
    </location>
</feature>
<feature type="compositionally biased region" description="Basic and acidic residues" evidence="7">
    <location>
        <begin position="1377"/>
        <end position="1390"/>
    </location>
</feature>
<feature type="compositionally biased region" description="Basic and acidic residues" evidence="7">
    <location>
        <begin position="729"/>
        <end position="756"/>
    </location>
</feature>
<evidence type="ECO:0000313" key="10">
    <source>
        <dbReference type="EnsemblMetazoa" id="XP_038058944.1"/>
    </source>
</evidence>
<dbReference type="PANTHER" id="PTHR47165:SF4">
    <property type="entry name" value="OS03G0429900 PROTEIN"/>
    <property type="match status" value="1"/>
</dbReference>
<feature type="region of interest" description="Disordered" evidence="7">
    <location>
        <begin position="435"/>
        <end position="476"/>
    </location>
</feature>
<dbReference type="GeneID" id="119730223"/>
<feature type="domain" description="Replication factor-A protein 1 N-terminal" evidence="9">
    <location>
        <begin position="5"/>
        <end position="105"/>
    </location>
</feature>
<feature type="compositionally biased region" description="Low complexity" evidence="7">
    <location>
        <begin position="457"/>
        <end position="476"/>
    </location>
</feature>
<dbReference type="SUPFAM" id="SSF50249">
    <property type="entry name" value="Nucleic acid-binding proteins"/>
    <property type="match status" value="2"/>
</dbReference>
<feature type="compositionally biased region" description="Polar residues" evidence="7">
    <location>
        <begin position="1281"/>
        <end position="1298"/>
    </location>
</feature>
<feature type="compositionally biased region" description="Basic and acidic residues" evidence="7">
    <location>
        <begin position="1399"/>
        <end position="1408"/>
    </location>
</feature>
<evidence type="ECO:0000256" key="6">
    <source>
        <dbReference type="ARBA" id="ARBA00023125"/>
    </source>
</evidence>
<feature type="compositionally biased region" description="Basic and acidic residues" evidence="7">
    <location>
        <begin position="856"/>
        <end position="866"/>
    </location>
</feature>
<feature type="compositionally biased region" description="Basic and acidic residues" evidence="7">
    <location>
        <begin position="636"/>
        <end position="653"/>
    </location>
</feature>
<evidence type="ECO:0000256" key="3">
    <source>
        <dbReference type="ARBA" id="ARBA00022723"/>
    </source>
</evidence>
<feature type="compositionally biased region" description="Polar residues" evidence="7">
    <location>
        <begin position="931"/>
        <end position="940"/>
    </location>
</feature>
<feature type="compositionally biased region" description="Polar residues" evidence="7">
    <location>
        <begin position="1058"/>
        <end position="1072"/>
    </location>
</feature>
<dbReference type="Pfam" id="PF01336">
    <property type="entry name" value="tRNA_anti-codon"/>
    <property type="match status" value="1"/>
</dbReference>
<name>A0A914A618_PATMI</name>
<dbReference type="EnsemblMetazoa" id="XM_038203016.1">
    <property type="protein sequence ID" value="XP_038058944.1"/>
    <property type="gene ID" value="LOC119730223"/>
</dbReference>
<feature type="compositionally biased region" description="Polar residues" evidence="7">
    <location>
        <begin position="1030"/>
        <end position="1051"/>
    </location>
</feature>
<evidence type="ECO:0000256" key="5">
    <source>
        <dbReference type="ARBA" id="ARBA00022833"/>
    </source>
</evidence>
<dbReference type="CDD" id="cd04474">
    <property type="entry name" value="RPA1_DBD_A"/>
    <property type="match status" value="1"/>
</dbReference>
<sequence>MSTQLSSGALEAINDGQQIDKPVFQLLALKKLNPAASTNTTVDRYRIMLSDGVHNNTAMLAVQLNQMVADGQLEPNTVICLDRYVCNKLAGNRRVVIILELTVVAPGSQVGGKIGNPIALPLGGGGGSNGQQAPALQHTPQQPMRAGASPMGVAKANSFPGAGGSFNKQGNYGGAGPSTGMMSPPKQAQPISSLTPYQNRWTIKARVSNKSSVRTWSNSRGEGKLFSMDLCDQSGEIRATAFKEQCDKFYDLIEVGKVYFISRGTLKTANRQYTSITNDYEMTFNNDTTMVPCEEEDDSIPTMQFDFRTIGQLEDMNKDAILDSTDQDTVANPSTTTAKPTATVTPVAVLAPATSNPATPVAVLTPTTSSRTPGPQMQPQVQAHQVAFIRPMSEGVGPNQQMLPGYPVFTSQRAPGPGVFQQTFAFRGSAPPVIRFVHHHPGMPGPRGPPPPPGTPTTPSSVTGTASETTTTSTVAGPGQAFHIHFHHRPGYPPQPVIRLVQDGPPPPPGVHRCSHAHDGQPVFRTPTPATTAQSTPAPPTRTRISTQSPNPPVVPAPVAAAVASAASAAAAATPSPQGAQQTTSGQSQVLPQRTSGPQDDKPDDKPELAELAQRIRNISADVKTIKPGSRGVPLDPRERQRREAAEASSARRKEIKAKSKTHQADDAATDSQSAKEPESTDLPAPDAEASEISSSSNDSNRRRKRRKRGKQQLQIPDESQQNSISESSVKDAKTNSDPEKEESILGDKTQPEVDTKLVPSSKPVDEENPACASDDGTSSESDSEEVKTLDENSRASPEPACPIVDRSISPSFAENTVCTQLSSQPSNALKDSAAASNTEQMTDSNVRQQSSPEASGDHVSIEHSTKQLTTSITKKQEALAPGSNHAPDAQVDPPASSEEPSGSRSQSDPIAHPSKENDLEETAAIVPIQETIQDGNTSVEIKPELGINHSSDNEKRQASECGPGSDTAVLAPNVTSSIDTQSEATVEILEITKSLESGDVSQKSIKPKAKSNKKTSAVSKNVSTKDTDGVPSSQLDPVGATLTQRPSQGPQVEPLLTPSSEQHSQQDNNAELQRDHLKLERKQLALDRHRLDCERQNLLLKEERLQIEQDRFQTERERLEALQEQVRLQRDQLELDRNRLDLERDHLEVNRERLQVERHRLQGEEQRGEDSKMVLQSLQEISQTLQMSVNLSLQGYGFPMSYETAEGSANEYMQQQSFLEVEPQGAWPVEDTNIPGEGAVGGGTFNSDEEIPEDSGDEWTVVGRTRTSSHQHDSLHSGVQDWSTPEGSIASQGTADTLAQGGWPPEPAAPSPEMPPDASTHQVQHLVKTECSKEPSGDFKGKKPGMAQKSGEGRSLSPVHGLSSIQGRQGTRQNPNRREYRQGRPDSRRGRDRKHWKQHEPKTDPKK</sequence>
<dbReference type="PANTHER" id="PTHR47165">
    <property type="entry name" value="OS03G0429900 PROTEIN"/>
    <property type="match status" value="1"/>
</dbReference>
<dbReference type="Gene3D" id="2.40.50.140">
    <property type="entry name" value="Nucleic acid-binding proteins"/>
    <property type="match status" value="2"/>
</dbReference>
<dbReference type="GO" id="GO:0003677">
    <property type="term" value="F:DNA binding"/>
    <property type="evidence" value="ECO:0007669"/>
    <property type="project" value="UniProtKB-KW"/>
</dbReference>
<keyword evidence="5" id="KW-0862">Zinc</keyword>
<dbReference type="InterPro" id="IPR012340">
    <property type="entry name" value="NA-bd_OB-fold"/>
</dbReference>
<feature type="compositionally biased region" description="Polar residues" evidence="7">
    <location>
        <begin position="712"/>
        <end position="728"/>
    </location>
</feature>
<feature type="compositionally biased region" description="Pro residues" evidence="7">
    <location>
        <begin position="1305"/>
        <end position="1316"/>
    </location>
</feature>
<feature type="compositionally biased region" description="Low complexity" evidence="7">
    <location>
        <begin position="687"/>
        <end position="699"/>
    </location>
</feature>
<feature type="compositionally biased region" description="Low complexity" evidence="7">
    <location>
        <begin position="894"/>
        <end position="908"/>
    </location>
</feature>
<dbReference type="FunFam" id="2.40.50.140:FF:000117">
    <property type="entry name" value="Replication protein A subunit"/>
    <property type="match status" value="1"/>
</dbReference>
<feature type="region of interest" description="Disordered" evidence="7">
    <location>
        <begin position="123"/>
        <end position="192"/>
    </location>
</feature>
<feature type="region of interest" description="Disordered" evidence="7">
    <location>
        <begin position="999"/>
        <end position="1073"/>
    </location>
</feature>
<keyword evidence="4" id="KW-0863">Zinc-finger</keyword>
<evidence type="ECO:0000256" key="4">
    <source>
        <dbReference type="ARBA" id="ARBA00022771"/>
    </source>
</evidence>
<evidence type="ECO:0000256" key="2">
    <source>
        <dbReference type="ARBA" id="ARBA00019850"/>
    </source>
</evidence>
<dbReference type="CDD" id="cd04477">
    <property type="entry name" value="RPA1N"/>
    <property type="match status" value="1"/>
</dbReference>
<feature type="compositionally biased region" description="Basic and acidic residues" evidence="7">
    <location>
        <begin position="1328"/>
        <end position="1342"/>
    </location>
</feature>
<accession>A0A914A618</accession>
<evidence type="ECO:0000259" key="9">
    <source>
        <dbReference type="Pfam" id="PF04057"/>
    </source>
</evidence>
<feature type="compositionally biased region" description="Low complexity" evidence="7">
    <location>
        <begin position="525"/>
        <end position="549"/>
    </location>
</feature>
<proteinExistence type="inferred from homology"/>
<keyword evidence="11" id="KW-1185">Reference proteome</keyword>
<evidence type="ECO:0000259" key="8">
    <source>
        <dbReference type="Pfam" id="PF01336"/>
    </source>
</evidence>
<evidence type="ECO:0000256" key="1">
    <source>
        <dbReference type="ARBA" id="ARBA00005690"/>
    </source>
</evidence>
<feature type="region of interest" description="Disordered" evidence="7">
    <location>
        <begin position="1228"/>
        <end position="1408"/>
    </location>
</feature>
<dbReference type="Proteomes" id="UP000887568">
    <property type="component" value="Unplaced"/>
</dbReference>
<feature type="domain" description="OB" evidence="8">
    <location>
        <begin position="201"/>
        <end position="279"/>
    </location>
</feature>
<dbReference type="InterPro" id="IPR007199">
    <property type="entry name" value="Rep_factor-A_N"/>
</dbReference>
<feature type="compositionally biased region" description="Acidic residues" evidence="7">
    <location>
        <begin position="1248"/>
        <end position="1258"/>
    </location>
</feature>
<organism evidence="10 11">
    <name type="scientific">Patiria miniata</name>
    <name type="common">Bat star</name>
    <name type="synonym">Asterina miniata</name>
    <dbReference type="NCBI Taxonomy" id="46514"/>
    <lineage>
        <taxon>Eukaryota</taxon>
        <taxon>Metazoa</taxon>
        <taxon>Echinodermata</taxon>
        <taxon>Eleutherozoa</taxon>
        <taxon>Asterozoa</taxon>
        <taxon>Asteroidea</taxon>
        <taxon>Valvatacea</taxon>
        <taxon>Valvatida</taxon>
        <taxon>Asterinidae</taxon>
        <taxon>Patiria</taxon>
    </lineage>
</organism>
<dbReference type="OrthoDB" id="1751331at2759"/>
<dbReference type="GO" id="GO:0008270">
    <property type="term" value="F:zinc ion binding"/>
    <property type="evidence" value="ECO:0007669"/>
    <property type="project" value="UniProtKB-KW"/>
</dbReference>
<dbReference type="InterPro" id="IPR004365">
    <property type="entry name" value="NA-bd_OB_tRNA"/>
</dbReference>
<evidence type="ECO:0000313" key="11">
    <source>
        <dbReference type="Proteomes" id="UP000887568"/>
    </source>
</evidence>
<dbReference type="FunFam" id="2.40.50.140:FF:000041">
    <property type="entry name" value="Replication protein A subunit"/>
    <property type="match status" value="1"/>
</dbReference>
<feature type="compositionally biased region" description="Pro residues" evidence="7">
    <location>
        <begin position="443"/>
        <end position="456"/>
    </location>
</feature>
<feature type="compositionally biased region" description="Polar residues" evidence="7">
    <location>
        <begin position="809"/>
        <end position="854"/>
    </location>
</feature>
<dbReference type="GO" id="GO:0005634">
    <property type="term" value="C:nucleus"/>
    <property type="evidence" value="ECO:0007669"/>
    <property type="project" value="InterPro"/>
</dbReference>
<dbReference type="Pfam" id="PF04057">
    <property type="entry name" value="Rep-A_N"/>
    <property type="match status" value="1"/>
</dbReference>